<gene>
    <name evidence="1" type="ORF">FUA26_14195</name>
</gene>
<comment type="caution">
    <text evidence="1">The sequence shown here is derived from an EMBL/GenBank/DDBJ whole genome shotgun (WGS) entry which is preliminary data.</text>
</comment>
<accession>A0A5C7ABW9</accession>
<reference evidence="2" key="1">
    <citation type="submission" date="2019-08" db="EMBL/GenBank/DDBJ databases">
        <title>Seonamhaeicola sediminis sp. nov., isolated from marine sediment.</title>
        <authorList>
            <person name="Cao W.R."/>
        </authorList>
    </citation>
    <scope>NUCLEOTIDE SEQUENCE [LARGE SCALE GENOMIC DNA]</scope>
    <source>
        <strain evidence="2">Gy8</strain>
    </source>
</reference>
<evidence type="ECO:0000313" key="2">
    <source>
        <dbReference type="Proteomes" id="UP000321790"/>
    </source>
</evidence>
<sequence>MKQLLFLVVLMVGFFNTQCKEDDSIESNTCDFTILVDEEAYTKGNFEGLNILDASIEADCLQVTFGASGCSGTSWEFQLIDSGTVAESLPEQRYMKLNFKNNEACLAYFERTVSFNLLPIRVKGSHKIQLHLEGVNAPLTYNY</sequence>
<evidence type="ECO:0000313" key="1">
    <source>
        <dbReference type="EMBL" id="TXE06126.1"/>
    </source>
</evidence>
<keyword evidence="2" id="KW-1185">Reference proteome</keyword>
<dbReference type="Proteomes" id="UP000321790">
    <property type="component" value="Unassembled WGS sequence"/>
</dbReference>
<proteinExistence type="predicted"/>
<organism evidence="1 2">
    <name type="scientific">Seonamhaeicola algicola</name>
    <dbReference type="NCBI Taxonomy" id="1719036"/>
    <lineage>
        <taxon>Bacteria</taxon>
        <taxon>Pseudomonadati</taxon>
        <taxon>Bacteroidota</taxon>
        <taxon>Flavobacteriia</taxon>
        <taxon>Flavobacteriales</taxon>
        <taxon>Flavobacteriaceae</taxon>
    </lineage>
</organism>
<dbReference type="OrthoDB" id="1493159at2"/>
<name>A0A5C7ABW9_9FLAO</name>
<protein>
    <submittedName>
        <fullName evidence="1">Uncharacterized protein</fullName>
    </submittedName>
</protein>
<dbReference type="EMBL" id="VOSC01000033">
    <property type="protein sequence ID" value="TXE06126.1"/>
    <property type="molecule type" value="Genomic_DNA"/>
</dbReference>
<dbReference type="RefSeq" id="WP_147137549.1">
    <property type="nucleotide sequence ID" value="NZ_VOSC01000033.1"/>
</dbReference>
<dbReference type="AlphaFoldDB" id="A0A5C7ABW9"/>